<keyword evidence="4" id="KW-0812">Transmembrane</keyword>
<dbReference type="PANTHER" id="PTHR24104">
    <property type="entry name" value="E3 UBIQUITIN-PROTEIN LIGASE NHLRC1-RELATED"/>
    <property type="match status" value="1"/>
</dbReference>
<dbReference type="SUPFAM" id="SSF101898">
    <property type="entry name" value="NHL repeat"/>
    <property type="match status" value="1"/>
</dbReference>
<feature type="region of interest" description="Disordered" evidence="3">
    <location>
        <begin position="1"/>
        <end position="37"/>
    </location>
</feature>
<feature type="repeat" description="NHL" evidence="2">
    <location>
        <begin position="269"/>
        <end position="309"/>
    </location>
</feature>
<keyword evidence="1" id="KW-0677">Repeat</keyword>
<accession>E6SBA2</accession>
<feature type="repeat" description="NHL" evidence="2">
    <location>
        <begin position="229"/>
        <end position="263"/>
    </location>
</feature>
<dbReference type="InterPro" id="IPR050952">
    <property type="entry name" value="TRIM-NHL_E3_ligases"/>
</dbReference>
<evidence type="ECO:0000313" key="5">
    <source>
        <dbReference type="EMBL" id="ADU48390.1"/>
    </source>
</evidence>
<evidence type="ECO:0000256" key="1">
    <source>
        <dbReference type="ARBA" id="ARBA00022737"/>
    </source>
</evidence>
<feature type="repeat" description="NHL" evidence="2">
    <location>
        <begin position="319"/>
        <end position="361"/>
    </location>
</feature>
<dbReference type="GO" id="GO:0000209">
    <property type="term" value="P:protein polyubiquitination"/>
    <property type="evidence" value="ECO:0007669"/>
    <property type="project" value="TreeGrafter"/>
</dbReference>
<evidence type="ECO:0000256" key="4">
    <source>
        <dbReference type="SAM" id="Phobius"/>
    </source>
</evidence>
<protein>
    <submittedName>
        <fullName evidence="5">NHL repeat containing protein</fullName>
    </submittedName>
</protein>
<dbReference type="KEGG" id="ica:Intca_1879"/>
<dbReference type="GO" id="GO:0043161">
    <property type="term" value="P:proteasome-mediated ubiquitin-dependent protein catabolic process"/>
    <property type="evidence" value="ECO:0007669"/>
    <property type="project" value="TreeGrafter"/>
</dbReference>
<dbReference type="GO" id="GO:0008270">
    <property type="term" value="F:zinc ion binding"/>
    <property type="evidence" value="ECO:0007669"/>
    <property type="project" value="UniProtKB-KW"/>
</dbReference>
<dbReference type="PROSITE" id="PS51125">
    <property type="entry name" value="NHL"/>
    <property type="match status" value="3"/>
</dbReference>
<dbReference type="Gene3D" id="2.120.10.30">
    <property type="entry name" value="TolB, C-terminal domain"/>
    <property type="match status" value="3"/>
</dbReference>
<dbReference type="GO" id="GO:0061630">
    <property type="term" value="F:ubiquitin protein ligase activity"/>
    <property type="evidence" value="ECO:0007669"/>
    <property type="project" value="TreeGrafter"/>
</dbReference>
<evidence type="ECO:0000256" key="2">
    <source>
        <dbReference type="PROSITE-ProRule" id="PRU00504"/>
    </source>
</evidence>
<dbReference type="PANTHER" id="PTHR24104:SF25">
    <property type="entry name" value="PROTEIN LIN-41"/>
    <property type="match status" value="1"/>
</dbReference>
<dbReference type="STRING" id="710696.Intca_1879"/>
<dbReference type="EMBL" id="CP002343">
    <property type="protein sequence ID" value="ADU48390.1"/>
    <property type="molecule type" value="Genomic_DNA"/>
</dbReference>
<dbReference type="OrthoDB" id="9787204at2"/>
<reference evidence="5 6" key="1">
    <citation type="journal article" date="2010" name="Stand. Genomic Sci.">
        <title>Complete genome sequence of Intrasporangium calvum type strain (7 KIP).</title>
        <authorList>
            <person name="Del Rio T.G."/>
            <person name="Chertkov O."/>
            <person name="Yasawong M."/>
            <person name="Lucas S."/>
            <person name="Deshpande S."/>
            <person name="Cheng J.F."/>
            <person name="Detter C."/>
            <person name="Tapia R."/>
            <person name="Han C."/>
            <person name="Goodwin L."/>
            <person name="Pitluck S."/>
            <person name="Liolios K."/>
            <person name="Ivanova N."/>
            <person name="Mavromatis K."/>
            <person name="Pati A."/>
            <person name="Chen A."/>
            <person name="Palaniappan K."/>
            <person name="Land M."/>
            <person name="Hauser L."/>
            <person name="Chang Y.J."/>
            <person name="Jeffries C.D."/>
            <person name="Rohde M."/>
            <person name="Pukall R."/>
            <person name="Sikorski J."/>
            <person name="Goker M."/>
            <person name="Woyke T."/>
            <person name="Bristow J."/>
            <person name="Eisen J.A."/>
            <person name="Markowitz V."/>
            <person name="Hugenholtz P."/>
            <person name="Kyrpides N.C."/>
            <person name="Klenk H.P."/>
            <person name="Lapidus A."/>
        </authorList>
    </citation>
    <scope>NUCLEOTIDE SEQUENCE [LARGE SCALE GENOMIC DNA]</scope>
    <source>
        <strain evidence="6">ATCC 23552 / DSM 43043 / JCM 3097 / NBRC 12989 / 7 KIP</strain>
    </source>
</reference>
<dbReference type="Proteomes" id="UP000008914">
    <property type="component" value="Chromosome"/>
</dbReference>
<feature type="transmembrane region" description="Helical" evidence="4">
    <location>
        <begin position="45"/>
        <end position="66"/>
    </location>
</feature>
<keyword evidence="6" id="KW-1185">Reference proteome</keyword>
<dbReference type="HOGENOM" id="CLU_053512_0_0_11"/>
<dbReference type="InterPro" id="IPR001258">
    <property type="entry name" value="NHL_repeat"/>
</dbReference>
<gene>
    <name evidence="5" type="ordered locus">Intca_1879</name>
</gene>
<proteinExistence type="predicted"/>
<dbReference type="RefSeq" id="WP_013492705.1">
    <property type="nucleotide sequence ID" value="NC_014830.1"/>
</dbReference>
<dbReference type="AlphaFoldDB" id="E6SBA2"/>
<dbReference type="eggNOG" id="COG3391">
    <property type="taxonomic scope" value="Bacteria"/>
</dbReference>
<dbReference type="InterPro" id="IPR011042">
    <property type="entry name" value="6-blade_b-propeller_TolB-like"/>
</dbReference>
<keyword evidence="4" id="KW-1133">Transmembrane helix</keyword>
<evidence type="ECO:0000313" key="6">
    <source>
        <dbReference type="Proteomes" id="UP000008914"/>
    </source>
</evidence>
<dbReference type="Pfam" id="PF01436">
    <property type="entry name" value="NHL"/>
    <property type="match status" value="3"/>
</dbReference>
<keyword evidence="4" id="KW-0472">Membrane</keyword>
<organism evidence="5 6">
    <name type="scientific">Intrasporangium calvum (strain ATCC 23552 / DSM 43043 / JCM 3097 / NBRC 12989 / NCIMB 10167 / NRRL B-3866 / 7 KIP)</name>
    <dbReference type="NCBI Taxonomy" id="710696"/>
    <lineage>
        <taxon>Bacteria</taxon>
        <taxon>Bacillati</taxon>
        <taxon>Actinomycetota</taxon>
        <taxon>Actinomycetes</taxon>
        <taxon>Micrococcales</taxon>
        <taxon>Intrasporangiaceae</taxon>
        <taxon>Intrasporangium</taxon>
    </lineage>
</organism>
<name>E6SBA2_INTC7</name>
<evidence type="ECO:0000256" key="3">
    <source>
        <dbReference type="SAM" id="MobiDB-lite"/>
    </source>
</evidence>
<sequence length="361" mass="38573">MSDTQTRPAPASDDALLEELDDLGGPPATPPAGVDDPSRRRRRKIIAWLLVVALVLFGGLAAWYLMNRKPLTELPGLQTGKVPTYKTAFYGVDKPLGVAVSPDGSRIYVTQSGTEGAAFVYDRDGKRLGELRPPATDKGPHVPVYVAVNPTTGEVYVGDRAAGKVYVYSGAGAYRSTFTPKDKKLTFSPLGIGVSGDGTLYVADASSSEPKDHRILVLAGDGRLVKTLGKGELNYPNAIVPGPQGEIYVTDSNNGRVVVFEASGTMTPLLSRGIGDGDLGLPRGLALDDQGRLFVVDTTDQQVRVFTAAAKPTDHPTYVGSFGDQGREDATFLFPNGVATDTRGRVYVADRENNRIQVWGY</sequence>